<feature type="domain" description="Fumarate lyase N-terminal" evidence="7">
    <location>
        <begin position="8"/>
        <end position="302"/>
    </location>
</feature>
<proteinExistence type="inferred from homology"/>
<keyword evidence="5 6" id="KW-0055">Arginine biosynthesis</keyword>
<evidence type="ECO:0000313" key="10">
    <source>
        <dbReference type="Proteomes" id="UP001149821"/>
    </source>
</evidence>
<dbReference type="PROSITE" id="PS00163">
    <property type="entry name" value="FUMARATE_LYASES"/>
    <property type="match status" value="1"/>
</dbReference>
<dbReference type="RefSeq" id="WP_274139758.1">
    <property type="nucleotide sequence ID" value="NZ_JAJUBB010000001.1"/>
</dbReference>
<dbReference type="GO" id="GO:0004056">
    <property type="term" value="F:argininosuccinate lyase activity"/>
    <property type="evidence" value="ECO:0007669"/>
    <property type="project" value="UniProtKB-EC"/>
</dbReference>
<dbReference type="InterPro" id="IPR029419">
    <property type="entry name" value="Arg_succ_lyase_C"/>
</dbReference>
<dbReference type="Gene3D" id="1.10.275.10">
    <property type="entry name" value="Fumarase/aspartase (N-terminal domain)"/>
    <property type="match status" value="1"/>
</dbReference>
<comment type="pathway">
    <text evidence="2 6">Amino-acid biosynthesis; L-arginine biosynthesis; L-arginine from L-ornithine and carbamoyl phosphate: step 3/3.</text>
</comment>
<keyword evidence="6" id="KW-0028">Amino-acid biosynthesis</keyword>
<feature type="domain" description="Argininosuccinate lyase C-terminal" evidence="8">
    <location>
        <begin position="365"/>
        <end position="433"/>
    </location>
</feature>
<name>A0ABT5QHU5_9GAMM</name>
<dbReference type="Gene3D" id="1.20.200.10">
    <property type="entry name" value="Fumarase/aspartase (Central domain)"/>
    <property type="match status" value="1"/>
</dbReference>
<dbReference type="NCBIfam" id="TIGR00838">
    <property type="entry name" value="argH"/>
    <property type="match status" value="1"/>
</dbReference>
<dbReference type="PANTHER" id="PTHR43814:SF1">
    <property type="entry name" value="ARGININOSUCCINATE LYASE"/>
    <property type="match status" value="1"/>
</dbReference>
<dbReference type="Pfam" id="PF14698">
    <property type="entry name" value="ASL_C2"/>
    <property type="match status" value="1"/>
</dbReference>
<dbReference type="PANTHER" id="PTHR43814">
    <property type="entry name" value="ARGININOSUCCINATE LYASE"/>
    <property type="match status" value="1"/>
</dbReference>
<evidence type="ECO:0000259" key="8">
    <source>
        <dbReference type="Pfam" id="PF14698"/>
    </source>
</evidence>
<evidence type="ECO:0000256" key="1">
    <source>
        <dbReference type="ARBA" id="ARBA00000985"/>
    </source>
</evidence>
<dbReference type="Gene3D" id="1.10.40.30">
    <property type="entry name" value="Fumarase/aspartase (C-terminal domain)"/>
    <property type="match status" value="1"/>
</dbReference>
<dbReference type="CDD" id="cd01359">
    <property type="entry name" value="Argininosuccinate_lyase"/>
    <property type="match status" value="1"/>
</dbReference>
<sequence length="478" mass="53478">MSTKLWGGRFDLPTNKLVEEFNATILIEKRLFPVDIQGSIAHATMLARQDIITQEEADLIISGLNAVAKEVEEGKFVYDTADEDVHMSIEKRMTEIIGPVGGKLHTARSRNDQTTLDSKMHMRAVIEDNLALIRTMQKVIIKRAKEEMNVIMPGYTHLQTGQPILFSHWIMAYFWMLERDHSRFEDLHKRMGQCPLGSAALAGTTFPIDRFYTAELLGFDGPTHNSIDSVSDRDHMVEFNAAAALCFMHLSRLAEEIVLFSSQDFKFIELSDDFCTGSSIMPQKKNPDIAEKIRGKTGRMYGNLMAILTTMKGLPLAYNTDMSEDKEAVYDSMDTLQLSLQVMTPMIEKMVVIEANTRDAADRGFSTATDMADYLVRKGLPFREAHHVVGSAVNYCIKNEKKLDELTLEEFQSFHASIEQDIYNDITLEACVAARNSYGGTAPAAVEIQIEHATKICFGGTSDQDLNSTIQSLASTAN</sequence>
<keyword evidence="6 9" id="KW-0456">Lyase</keyword>
<keyword evidence="6" id="KW-0963">Cytoplasm</keyword>
<dbReference type="HAMAP" id="MF_00006">
    <property type="entry name" value="Arg_succ_lyase"/>
    <property type="match status" value="1"/>
</dbReference>
<comment type="similarity">
    <text evidence="6">Belongs to the lyase 1 family. Argininosuccinate lyase subfamily.</text>
</comment>
<evidence type="ECO:0000256" key="6">
    <source>
        <dbReference type="HAMAP-Rule" id="MF_00006"/>
    </source>
</evidence>
<dbReference type="InterPro" id="IPR009049">
    <property type="entry name" value="Argininosuccinate_lyase"/>
</dbReference>
<reference evidence="9" key="1">
    <citation type="submission" date="2021-12" db="EMBL/GenBank/DDBJ databases">
        <title>Enterovibrio ZSDZ35 sp. nov. and Enterovibrio ZSDZ42 sp. nov., isolated from coastal seawater in Qingdao.</title>
        <authorList>
            <person name="Zhang P."/>
        </authorList>
    </citation>
    <scope>NUCLEOTIDE SEQUENCE</scope>
    <source>
        <strain evidence="9">ZSDZ35</strain>
    </source>
</reference>
<comment type="catalytic activity">
    <reaction evidence="1 6">
        <text>2-(N(omega)-L-arginino)succinate = fumarate + L-arginine</text>
        <dbReference type="Rhea" id="RHEA:24020"/>
        <dbReference type="ChEBI" id="CHEBI:29806"/>
        <dbReference type="ChEBI" id="CHEBI:32682"/>
        <dbReference type="ChEBI" id="CHEBI:57472"/>
        <dbReference type="EC" id="4.3.2.1"/>
    </reaction>
</comment>
<comment type="subcellular location">
    <subcellularLocation>
        <location evidence="6">Cytoplasm</location>
    </subcellularLocation>
</comment>
<dbReference type="InterPro" id="IPR000362">
    <property type="entry name" value="Fumarate_lyase_fam"/>
</dbReference>
<keyword evidence="10" id="KW-1185">Reference proteome</keyword>
<dbReference type="InterPro" id="IPR020557">
    <property type="entry name" value="Fumarate_lyase_CS"/>
</dbReference>
<dbReference type="EMBL" id="JAJUBB010000001">
    <property type="protein sequence ID" value="MDD1779911.1"/>
    <property type="molecule type" value="Genomic_DNA"/>
</dbReference>
<evidence type="ECO:0000256" key="5">
    <source>
        <dbReference type="ARBA" id="ARBA00022571"/>
    </source>
</evidence>
<dbReference type="InterPro" id="IPR008948">
    <property type="entry name" value="L-Aspartase-like"/>
</dbReference>
<accession>A0ABT5QHU5</accession>
<dbReference type="EC" id="4.3.2.1" evidence="4 6"/>
<dbReference type="PRINTS" id="PR00145">
    <property type="entry name" value="ARGSUCLYASE"/>
</dbReference>
<dbReference type="InterPro" id="IPR024083">
    <property type="entry name" value="Fumarase/histidase_N"/>
</dbReference>
<comment type="similarity">
    <text evidence="3">In the N-terminal section; belongs to the lyase 1 family. Argininosuccinate lyase subfamily.</text>
</comment>
<evidence type="ECO:0000256" key="2">
    <source>
        <dbReference type="ARBA" id="ARBA00004941"/>
    </source>
</evidence>
<gene>
    <name evidence="6 9" type="primary">argH</name>
    <name evidence="9" type="ORF">LRP49_01760</name>
</gene>
<dbReference type="Pfam" id="PF00206">
    <property type="entry name" value="Lyase_1"/>
    <property type="match status" value="1"/>
</dbReference>
<evidence type="ECO:0000259" key="7">
    <source>
        <dbReference type="Pfam" id="PF00206"/>
    </source>
</evidence>
<organism evidence="9 10">
    <name type="scientific">Enterovibrio qingdaonensis</name>
    <dbReference type="NCBI Taxonomy" id="2899818"/>
    <lineage>
        <taxon>Bacteria</taxon>
        <taxon>Pseudomonadati</taxon>
        <taxon>Pseudomonadota</taxon>
        <taxon>Gammaproteobacteria</taxon>
        <taxon>Vibrionales</taxon>
        <taxon>Vibrionaceae</taxon>
        <taxon>Enterovibrio</taxon>
    </lineage>
</organism>
<evidence type="ECO:0000256" key="3">
    <source>
        <dbReference type="ARBA" id="ARBA00005552"/>
    </source>
</evidence>
<dbReference type="SUPFAM" id="SSF48557">
    <property type="entry name" value="L-aspartase-like"/>
    <property type="match status" value="1"/>
</dbReference>
<evidence type="ECO:0000313" key="9">
    <source>
        <dbReference type="EMBL" id="MDD1779911.1"/>
    </source>
</evidence>
<dbReference type="Proteomes" id="UP001149821">
    <property type="component" value="Unassembled WGS sequence"/>
</dbReference>
<protein>
    <recommendedName>
        <fullName evidence="4 6">Argininosuccinate lyase</fullName>
        <shortName evidence="6">ASAL</shortName>
        <ecNumber evidence="4 6">4.3.2.1</ecNumber>
    </recommendedName>
    <alternativeName>
        <fullName evidence="6">Arginosuccinase</fullName>
    </alternativeName>
</protein>
<dbReference type="InterPro" id="IPR022761">
    <property type="entry name" value="Fumarate_lyase_N"/>
</dbReference>
<dbReference type="PRINTS" id="PR00149">
    <property type="entry name" value="FUMRATELYASE"/>
</dbReference>
<comment type="caution">
    <text evidence="9">The sequence shown here is derived from an EMBL/GenBank/DDBJ whole genome shotgun (WGS) entry which is preliminary data.</text>
</comment>
<evidence type="ECO:0000256" key="4">
    <source>
        <dbReference type="ARBA" id="ARBA00012338"/>
    </source>
</evidence>